<dbReference type="OrthoDB" id="10523198at2759"/>
<feature type="region of interest" description="Disordered" evidence="1">
    <location>
        <begin position="164"/>
        <end position="251"/>
    </location>
</feature>
<dbReference type="AlphaFoldDB" id="A0A2P4XAL2"/>
<protein>
    <submittedName>
        <fullName evidence="2">Uncharacterized protein</fullName>
    </submittedName>
</protein>
<reference evidence="2 3" key="1">
    <citation type="journal article" date="2017" name="Genome Biol. Evol.">
        <title>Phytophthora megakarya and P. palmivora, closely related causal agents of cacao black pod rot, underwent increases in genome sizes and gene numbers by different mechanisms.</title>
        <authorList>
            <person name="Ali S.S."/>
            <person name="Shao J."/>
            <person name="Lary D.J."/>
            <person name="Kronmiller B."/>
            <person name="Shen D."/>
            <person name="Strem M.D."/>
            <person name="Amoako-Attah I."/>
            <person name="Akrofi A.Y."/>
            <person name="Begoude B.A."/>
            <person name="Ten Hoopen G.M."/>
            <person name="Coulibaly K."/>
            <person name="Kebe B.I."/>
            <person name="Melnick R.L."/>
            <person name="Guiltinan M.J."/>
            <person name="Tyler B.M."/>
            <person name="Meinhardt L.W."/>
            <person name="Bailey B.A."/>
        </authorList>
    </citation>
    <scope>NUCLEOTIDE SEQUENCE [LARGE SCALE GENOMIC DNA]</scope>
    <source>
        <strain evidence="3">sbr112.9</strain>
    </source>
</reference>
<dbReference type="Proteomes" id="UP000237271">
    <property type="component" value="Unassembled WGS sequence"/>
</dbReference>
<accession>A0A2P4XAL2</accession>
<keyword evidence="3" id="KW-1185">Reference proteome</keyword>
<proteinExistence type="predicted"/>
<feature type="compositionally biased region" description="Polar residues" evidence="1">
    <location>
        <begin position="1"/>
        <end position="10"/>
    </location>
</feature>
<comment type="caution">
    <text evidence="2">The sequence shown here is derived from an EMBL/GenBank/DDBJ whole genome shotgun (WGS) entry which is preliminary data.</text>
</comment>
<feature type="compositionally biased region" description="Basic and acidic residues" evidence="1">
    <location>
        <begin position="371"/>
        <end position="399"/>
    </location>
</feature>
<feature type="region of interest" description="Disordered" evidence="1">
    <location>
        <begin position="368"/>
        <end position="399"/>
    </location>
</feature>
<dbReference type="EMBL" id="NCKW01015533">
    <property type="protein sequence ID" value="POM62597.1"/>
    <property type="molecule type" value="Genomic_DNA"/>
</dbReference>
<feature type="compositionally biased region" description="Polar residues" evidence="1">
    <location>
        <begin position="174"/>
        <end position="186"/>
    </location>
</feature>
<feature type="compositionally biased region" description="Basic residues" evidence="1">
    <location>
        <begin position="211"/>
        <end position="223"/>
    </location>
</feature>
<evidence type="ECO:0000256" key="1">
    <source>
        <dbReference type="SAM" id="MobiDB-lite"/>
    </source>
</evidence>
<organism evidence="2 3">
    <name type="scientific">Phytophthora palmivora</name>
    <dbReference type="NCBI Taxonomy" id="4796"/>
    <lineage>
        <taxon>Eukaryota</taxon>
        <taxon>Sar</taxon>
        <taxon>Stramenopiles</taxon>
        <taxon>Oomycota</taxon>
        <taxon>Peronosporomycetes</taxon>
        <taxon>Peronosporales</taxon>
        <taxon>Peronosporaceae</taxon>
        <taxon>Phytophthora</taxon>
    </lineage>
</organism>
<feature type="compositionally biased region" description="Basic and acidic residues" evidence="1">
    <location>
        <begin position="187"/>
        <end position="196"/>
    </location>
</feature>
<name>A0A2P4XAL2_9STRA</name>
<sequence length="413" mass="47008">MTKGTSTLYGSRSVHSEEEDAPGHASDEEKDDEDHEEKAEFGYVKTTTELLGEVGELSLQVGRMGVPRLVMRYIAAEFGEDADDEDQGVPQGEPMGFRVTSRPSPWILSDWNLDLASVELLRWRGKLRKAFEVQIKPRLLTTSDGGSQLGGMEPQLGEMLSKTPYLKAPKGGQPATNPSKITTMKTPETKKGERFRATPGTPYFEDSHMLSPKKSRTRLGRNKWKSEEDNSAEAGDDSDDDHGYRPSQDETVKDQVHYLSNDKGDQGGSQYLELRSHFDQSASTRYYSAKRKDKETICDFLTRLNGYARTAKIQYERGGVDAADHVEQFLLNCGDDDIMDMLYPLQLNDIHRVEQIINKTILGEKRKKQRDRLVSGRSRDEMRRDDRRNDRRRDDKLDGSRDDERELVLLHLD</sequence>
<feature type="region of interest" description="Disordered" evidence="1">
    <location>
        <begin position="1"/>
        <end position="41"/>
    </location>
</feature>
<feature type="compositionally biased region" description="Acidic residues" evidence="1">
    <location>
        <begin position="229"/>
        <end position="240"/>
    </location>
</feature>
<feature type="compositionally biased region" description="Basic and acidic residues" evidence="1">
    <location>
        <begin position="241"/>
        <end position="251"/>
    </location>
</feature>
<evidence type="ECO:0000313" key="3">
    <source>
        <dbReference type="Proteomes" id="UP000237271"/>
    </source>
</evidence>
<gene>
    <name evidence="2" type="ORF">PHPALM_28228</name>
</gene>
<evidence type="ECO:0000313" key="2">
    <source>
        <dbReference type="EMBL" id="POM62597.1"/>
    </source>
</evidence>